<dbReference type="AlphaFoldDB" id="A0A1D6LNJ8"/>
<proteinExistence type="predicted"/>
<sequence>MKRDGWQHGAVRGSRSKVLRTAAGDDNSDADAVVETAAAAARKPTNASRSTGKCRRARCAGCHAHPVSKARDKAKGARKLRACDVALNHRLVSWRVVDQGPGYSGASASSLLAYLAGGSSWHEEEEDDDEGGAAPDGRLSDLYDLFVGRGQEEDGVDAVGEIQAVEEQGLLDAKDGEEEEVEDDGDDMGFCMVGTTIALEFSDGEEDWIVVEEI</sequence>
<dbReference type="OrthoDB" id="663108at2759"/>
<evidence type="ECO:0000313" key="3">
    <source>
        <dbReference type="EMBL" id="AQK81113.1"/>
    </source>
</evidence>
<name>A0A1D6LNJ8_MAIZE</name>
<dbReference type="eggNOG" id="ENOG502RZJY">
    <property type="taxonomic scope" value="Eukaryota"/>
</dbReference>
<reference evidence="3" key="1">
    <citation type="submission" date="2015-12" db="EMBL/GenBank/DDBJ databases">
        <title>Update maize B73 reference genome by single molecule sequencing technologies.</title>
        <authorList>
            <consortium name="Maize Genome Sequencing Project"/>
            <person name="Ware D."/>
        </authorList>
    </citation>
    <scope>NUCLEOTIDE SEQUENCE</scope>
    <source>
        <tissue evidence="3">Seedling</tissue>
    </source>
</reference>
<dbReference type="PANTHER" id="PTHR34278:SF1">
    <property type="entry name" value="PROTEIN THI031, PUTATIVE-RELATED"/>
    <property type="match status" value="1"/>
</dbReference>
<evidence type="ECO:0000313" key="2">
    <source>
        <dbReference type="EMBL" id="AQK81111.1"/>
    </source>
</evidence>
<evidence type="ECO:0000256" key="1">
    <source>
        <dbReference type="SAM" id="MobiDB-lite"/>
    </source>
</evidence>
<organism evidence="3">
    <name type="scientific">Zea mays</name>
    <name type="common">Maize</name>
    <dbReference type="NCBI Taxonomy" id="4577"/>
    <lineage>
        <taxon>Eukaryota</taxon>
        <taxon>Viridiplantae</taxon>
        <taxon>Streptophyta</taxon>
        <taxon>Embryophyta</taxon>
        <taxon>Tracheophyta</taxon>
        <taxon>Spermatophyta</taxon>
        <taxon>Magnoliopsida</taxon>
        <taxon>Liliopsida</taxon>
        <taxon>Poales</taxon>
        <taxon>Poaceae</taxon>
        <taxon>PACMAD clade</taxon>
        <taxon>Panicoideae</taxon>
        <taxon>Andropogonodae</taxon>
        <taxon>Andropogoneae</taxon>
        <taxon>Tripsacinae</taxon>
        <taxon>Zea</taxon>
    </lineage>
</organism>
<dbReference type="PANTHER" id="PTHR34278">
    <property type="entry name" value="PROTEIN THI031, PUTATIVE-RELATED"/>
    <property type="match status" value="1"/>
</dbReference>
<dbReference type="IntAct" id="A0A1D6LNJ8">
    <property type="interactions" value="3"/>
</dbReference>
<dbReference type="InParanoid" id="A0A1D6LNJ8"/>
<dbReference type="EMBL" id="CM000782">
    <property type="protein sequence ID" value="AQK81113.1"/>
    <property type="molecule type" value="Genomic_DNA"/>
</dbReference>
<dbReference type="PaxDb" id="4577-GRMZM2G378762_P01"/>
<dbReference type="STRING" id="4577.A0A1D6LNJ8"/>
<protein>
    <submittedName>
        <fullName evidence="3">Uncharacterized protein</fullName>
    </submittedName>
</protein>
<gene>
    <name evidence="2" type="ORF">ZEAMMB73_Zm00001d036465</name>
    <name evidence="3" type="ORF">ZEAMMB73_Zm00001d036468</name>
</gene>
<feature type="region of interest" description="Disordered" evidence="1">
    <location>
        <begin position="1"/>
        <end position="29"/>
    </location>
</feature>
<dbReference type="OMA" id="GGNSWHE"/>
<accession>A0A1D6LNJ8</accession>
<dbReference type="EMBL" id="CM000782">
    <property type="protein sequence ID" value="AQK81111.1"/>
    <property type="molecule type" value="Genomic_DNA"/>
</dbReference>
<dbReference type="KEGG" id="zma:100277347"/>